<protein>
    <submittedName>
        <fullName evidence="1">Uncharacterized protein</fullName>
    </submittedName>
</protein>
<proteinExistence type="predicted"/>
<dbReference type="EMBL" id="GBRH01175337">
    <property type="protein sequence ID" value="JAE22559.1"/>
    <property type="molecule type" value="Transcribed_RNA"/>
</dbReference>
<name>A0A0A9GGJ5_ARUDO</name>
<evidence type="ECO:0000313" key="1">
    <source>
        <dbReference type="EMBL" id="JAE22559.1"/>
    </source>
</evidence>
<sequence length="24" mass="2808">MDTTLLASREQCPDVLRDERNECL</sequence>
<organism evidence="1">
    <name type="scientific">Arundo donax</name>
    <name type="common">Giant reed</name>
    <name type="synonym">Donax arundinaceus</name>
    <dbReference type="NCBI Taxonomy" id="35708"/>
    <lineage>
        <taxon>Eukaryota</taxon>
        <taxon>Viridiplantae</taxon>
        <taxon>Streptophyta</taxon>
        <taxon>Embryophyta</taxon>
        <taxon>Tracheophyta</taxon>
        <taxon>Spermatophyta</taxon>
        <taxon>Magnoliopsida</taxon>
        <taxon>Liliopsida</taxon>
        <taxon>Poales</taxon>
        <taxon>Poaceae</taxon>
        <taxon>PACMAD clade</taxon>
        <taxon>Arundinoideae</taxon>
        <taxon>Arundineae</taxon>
        <taxon>Arundo</taxon>
    </lineage>
</organism>
<accession>A0A0A9GGJ5</accession>
<dbReference type="AlphaFoldDB" id="A0A0A9GGJ5"/>
<reference evidence="1" key="2">
    <citation type="journal article" date="2015" name="Data Brief">
        <title>Shoot transcriptome of the giant reed, Arundo donax.</title>
        <authorList>
            <person name="Barrero R.A."/>
            <person name="Guerrero F.D."/>
            <person name="Moolhuijzen P."/>
            <person name="Goolsby J.A."/>
            <person name="Tidwell J."/>
            <person name="Bellgard S.E."/>
            <person name="Bellgard M.I."/>
        </authorList>
    </citation>
    <scope>NUCLEOTIDE SEQUENCE</scope>
    <source>
        <tissue evidence="1">Shoot tissue taken approximately 20 cm above the soil surface</tissue>
    </source>
</reference>
<reference evidence="1" key="1">
    <citation type="submission" date="2014-09" db="EMBL/GenBank/DDBJ databases">
        <authorList>
            <person name="Magalhaes I.L.F."/>
            <person name="Oliveira U."/>
            <person name="Santos F.R."/>
            <person name="Vidigal T.H.D.A."/>
            <person name="Brescovit A.D."/>
            <person name="Santos A.J."/>
        </authorList>
    </citation>
    <scope>NUCLEOTIDE SEQUENCE</scope>
    <source>
        <tissue evidence="1">Shoot tissue taken approximately 20 cm above the soil surface</tissue>
    </source>
</reference>